<accession>A0ABW5LUQ3</accession>
<dbReference type="RefSeq" id="WP_379667254.1">
    <property type="nucleotide sequence ID" value="NZ_JBHULH010000011.1"/>
</dbReference>
<keyword evidence="2" id="KW-1185">Reference proteome</keyword>
<reference evidence="2" key="1">
    <citation type="journal article" date="2019" name="Int. J. Syst. Evol. Microbiol.">
        <title>The Global Catalogue of Microorganisms (GCM) 10K type strain sequencing project: providing services to taxonomists for standard genome sequencing and annotation.</title>
        <authorList>
            <consortium name="The Broad Institute Genomics Platform"/>
            <consortium name="The Broad Institute Genome Sequencing Center for Infectious Disease"/>
            <person name="Wu L."/>
            <person name="Ma J."/>
        </authorList>
    </citation>
    <scope>NUCLEOTIDE SEQUENCE [LARGE SCALE GENOMIC DNA]</scope>
    <source>
        <strain evidence="2">KCTC 52127</strain>
    </source>
</reference>
<protein>
    <submittedName>
        <fullName evidence="1">Uncharacterized protein</fullName>
    </submittedName>
</protein>
<name>A0ABW5LUQ3_9FLAO</name>
<comment type="caution">
    <text evidence="1">The sequence shown here is derived from an EMBL/GenBank/DDBJ whole genome shotgun (WGS) entry which is preliminary data.</text>
</comment>
<gene>
    <name evidence="1" type="ORF">ACFSRZ_14320</name>
</gene>
<sequence length="248" mass="29395">MSVSYSTYFKGRKHPTIKRKVLCVDFDNFIEERFIKDNWIVLYYWGNNKEFCEITRITSCLIPSNLQKEFLKDHYQNRDDEITNTSIDILIEKEVKDECGETFDSFELSKQLIKDLEITETEKTNVNTTYYSKNSIGELEPIIKIEPRLKLVSMKLNHEVIEYLTKNNLGLAIQFLSQRNIRESIYPSITPFEKTVKTQYSISKTRVDVEYDSDTIEPLYYTSDICGKLWIDKHSILELKFKNRLPYD</sequence>
<evidence type="ECO:0000313" key="2">
    <source>
        <dbReference type="Proteomes" id="UP001597508"/>
    </source>
</evidence>
<proteinExistence type="predicted"/>
<organism evidence="1 2">
    <name type="scientific">Pseudotenacibaculum haliotis</name>
    <dbReference type="NCBI Taxonomy" id="1862138"/>
    <lineage>
        <taxon>Bacteria</taxon>
        <taxon>Pseudomonadati</taxon>
        <taxon>Bacteroidota</taxon>
        <taxon>Flavobacteriia</taxon>
        <taxon>Flavobacteriales</taxon>
        <taxon>Flavobacteriaceae</taxon>
        <taxon>Pseudotenacibaculum</taxon>
    </lineage>
</organism>
<dbReference type="EMBL" id="JBHULH010000011">
    <property type="protein sequence ID" value="MFD2568548.1"/>
    <property type="molecule type" value="Genomic_DNA"/>
</dbReference>
<dbReference type="Proteomes" id="UP001597508">
    <property type="component" value="Unassembled WGS sequence"/>
</dbReference>
<evidence type="ECO:0000313" key="1">
    <source>
        <dbReference type="EMBL" id="MFD2568548.1"/>
    </source>
</evidence>